<name>A0A0R3WNY0_HYDTA</name>
<protein>
    <submittedName>
        <fullName evidence="3">Plexin_cytopl domain-containing protein</fullName>
    </submittedName>
</protein>
<dbReference type="EMBL" id="UYWX01001102">
    <property type="protein sequence ID" value="VDM20092.1"/>
    <property type="molecule type" value="Genomic_DNA"/>
</dbReference>
<gene>
    <name evidence="1" type="ORF">TTAC_LOCUS2455</name>
</gene>
<dbReference type="AlphaFoldDB" id="A0A0R3WNY0"/>
<keyword evidence="2" id="KW-1185">Reference proteome</keyword>
<dbReference type="Proteomes" id="UP000274429">
    <property type="component" value="Unassembled WGS sequence"/>
</dbReference>
<accession>A0A0R3WNY0</accession>
<organism evidence="3">
    <name type="scientific">Hydatigena taeniaeformis</name>
    <name type="common">Feline tapeworm</name>
    <name type="synonym">Taenia taeniaeformis</name>
    <dbReference type="NCBI Taxonomy" id="6205"/>
    <lineage>
        <taxon>Eukaryota</taxon>
        <taxon>Metazoa</taxon>
        <taxon>Spiralia</taxon>
        <taxon>Lophotrochozoa</taxon>
        <taxon>Platyhelminthes</taxon>
        <taxon>Cestoda</taxon>
        <taxon>Eucestoda</taxon>
        <taxon>Cyclophyllidea</taxon>
        <taxon>Taeniidae</taxon>
        <taxon>Hydatigera</taxon>
    </lineage>
</organism>
<evidence type="ECO:0000313" key="1">
    <source>
        <dbReference type="EMBL" id="VDM20092.1"/>
    </source>
</evidence>
<proteinExistence type="predicted"/>
<evidence type="ECO:0000313" key="2">
    <source>
        <dbReference type="Proteomes" id="UP000274429"/>
    </source>
</evidence>
<sequence length="169" mass="19269">RVILVHHWTLVISGRSHRGQHAPTRCNHRASREEARLSTPIEPVNPHIRVVRTLTSSHADLSPHVLCTFIESLIRFRKPDFAASPEQLYSDPNLRMQVPTNASSDPRTVLMQTPRNASALQLLASELIKRYSLIRRQRCCGTAREDDISNFIVYLTTNKHAIYVWSKGP</sequence>
<reference evidence="3" key="1">
    <citation type="submission" date="2017-02" db="UniProtKB">
        <authorList>
            <consortium name="WormBaseParasite"/>
        </authorList>
    </citation>
    <scope>IDENTIFICATION</scope>
</reference>
<dbReference type="WBParaSite" id="TTAC_0000246801-mRNA-1">
    <property type="protein sequence ID" value="TTAC_0000246801-mRNA-1"/>
    <property type="gene ID" value="TTAC_0000246801"/>
</dbReference>
<reference evidence="1 2" key="2">
    <citation type="submission" date="2018-11" db="EMBL/GenBank/DDBJ databases">
        <authorList>
            <consortium name="Pathogen Informatics"/>
        </authorList>
    </citation>
    <scope>NUCLEOTIDE SEQUENCE [LARGE SCALE GENOMIC DNA]</scope>
</reference>
<evidence type="ECO:0000313" key="3">
    <source>
        <dbReference type="WBParaSite" id="TTAC_0000246801-mRNA-1"/>
    </source>
</evidence>